<proteinExistence type="predicted"/>
<evidence type="ECO:0000256" key="1">
    <source>
        <dbReference type="SAM" id="MobiDB-lite"/>
    </source>
</evidence>
<sequence length="395" mass="44380">MPFLGSQQAFRFKGKKLESFLTNFEWMAKRAGIKEQELPFEVLNYCSTSEMRLYYADKGNDRVTVVGLRGFSEKMRREKKVRTRRAVDKYAIAFGKKMGDLVPRALMSESERDVLFFSTENLDYDPDSEEEESGSSDDDEGSRRKGKKKKVRVSTQDLTAVVLESVAHLSEQIRWLSLSIGQGRVSRKVAGSVGDARCPLTLGLLRDGLVKFAPDSGQLVRADGSPLPLANEIPGGFAAIIRREHWDCQSNHKVQDALPHTTGKPASVVAMGFMRNEEEVLRGDGFAASSEEVYSFQMQTRAQTKAVGKVLPDDESQKSIGFEFEHAGERTKLRTPKPAVREPASSTLLTPAKEVETPRIKFQPRKSNAELGWRERERLKREDSSNALDAWTNLR</sequence>
<reference evidence="3" key="2">
    <citation type="journal article" name="Front. Microbiol.">
        <title>Degradative Capacity of Two Strains of Rhodonia placenta: From Phenotype to Genotype.</title>
        <authorList>
            <person name="Kolle M."/>
            <person name="Horta M.A.C."/>
            <person name="Nowrousian M."/>
            <person name="Ohm R.A."/>
            <person name="Benz J.P."/>
            <person name="Pilgard A."/>
        </authorList>
    </citation>
    <scope>NUCLEOTIDE SEQUENCE</scope>
    <source>
        <strain evidence="3">FPRL280</strain>
    </source>
</reference>
<organism evidence="3 4">
    <name type="scientific">Rhodonia placenta</name>
    <dbReference type="NCBI Taxonomy" id="104341"/>
    <lineage>
        <taxon>Eukaryota</taxon>
        <taxon>Fungi</taxon>
        <taxon>Dikarya</taxon>
        <taxon>Basidiomycota</taxon>
        <taxon>Agaricomycotina</taxon>
        <taxon>Agaricomycetes</taxon>
        <taxon>Polyporales</taxon>
        <taxon>Adustoporiaceae</taxon>
        <taxon>Rhodonia</taxon>
    </lineage>
</organism>
<name>A0A8H7U049_9APHY</name>
<feature type="region of interest" description="Disordered" evidence="1">
    <location>
        <begin position="334"/>
        <end position="368"/>
    </location>
</feature>
<accession>A0A8H7U049</accession>
<evidence type="ECO:0000313" key="4">
    <source>
        <dbReference type="Proteomes" id="UP000639403"/>
    </source>
</evidence>
<feature type="compositionally biased region" description="Acidic residues" evidence="1">
    <location>
        <begin position="123"/>
        <end position="140"/>
    </location>
</feature>
<evidence type="ECO:0000313" key="3">
    <source>
        <dbReference type="EMBL" id="KAF9810217.1"/>
    </source>
</evidence>
<reference evidence="3" key="1">
    <citation type="submission" date="2020-11" db="EMBL/GenBank/DDBJ databases">
        <authorList>
            <person name="Koelle M."/>
            <person name="Horta M.A.C."/>
            <person name="Nowrousian M."/>
            <person name="Ohm R.A."/>
            <person name="Benz P."/>
            <person name="Pilgard A."/>
        </authorList>
    </citation>
    <scope>NUCLEOTIDE SEQUENCE</scope>
    <source>
        <strain evidence="3">FPRL280</strain>
    </source>
</reference>
<protein>
    <recommendedName>
        <fullName evidence="2">DUF4100 domain-containing protein</fullName>
    </recommendedName>
</protein>
<comment type="caution">
    <text evidence="3">The sequence shown here is derived from an EMBL/GenBank/DDBJ whole genome shotgun (WGS) entry which is preliminary data.</text>
</comment>
<dbReference type="EMBL" id="JADOXO010000183">
    <property type="protein sequence ID" value="KAF9810217.1"/>
    <property type="molecule type" value="Genomic_DNA"/>
</dbReference>
<feature type="domain" description="DUF4100" evidence="2">
    <location>
        <begin position="217"/>
        <end position="382"/>
    </location>
</feature>
<dbReference type="AlphaFoldDB" id="A0A8H7U049"/>
<dbReference type="InterPro" id="IPR025165">
    <property type="entry name" value="DUF4100"/>
</dbReference>
<gene>
    <name evidence="3" type="ORF">IEO21_07059</name>
</gene>
<dbReference type="Proteomes" id="UP000639403">
    <property type="component" value="Unassembled WGS sequence"/>
</dbReference>
<feature type="region of interest" description="Disordered" evidence="1">
    <location>
        <begin position="123"/>
        <end position="150"/>
    </location>
</feature>
<dbReference type="Pfam" id="PF13352">
    <property type="entry name" value="DUF4100"/>
    <property type="match status" value="1"/>
</dbReference>
<evidence type="ECO:0000259" key="2">
    <source>
        <dbReference type="Pfam" id="PF13352"/>
    </source>
</evidence>